<dbReference type="EMBL" id="UZAI01001949">
    <property type="protein sequence ID" value="VDO66866.1"/>
    <property type="molecule type" value="Genomic_DNA"/>
</dbReference>
<reference evidence="1 2" key="1">
    <citation type="submission" date="2018-11" db="EMBL/GenBank/DDBJ databases">
        <authorList>
            <consortium name="Pathogen Informatics"/>
        </authorList>
    </citation>
    <scope>NUCLEOTIDE SEQUENCE [LARGE SCALE GENOMIC DNA]</scope>
    <source>
        <strain evidence="1 2">Zambia</strain>
    </source>
</reference>
<keyword evidence="2" id="KW-1185">Reference proteome</keyword>
<evidence type="ECO:0000313" key="1">
    <source>
        <dbReference type="EMBL" id="VDO66866.1"/>
    </source>
</evidence>
<accession>A0A183LP61</accession>
<proteinExistence type="predicted"/>
<protein>
    <submittedName>
        <fullName evidence="1">Uncharacterized protein</fullName>
    </submittedName>
</protein>
<sequence length="73" mass="8252">MRKTSRTNQVATEMQEYNLTVLGISEIHWTQAGQQRLGLGDLLLYSIHKKENAPYTQAVGLMLFKEACNALVE</sequence>
<evidence type="ECO:0000313" key="2">
    <source>
        <dbReference type="Proteomes" id="UP000277204"/>
    </source>
</evidence>
<dbReference type="AlphaFoldDB" id="A0A183LP61"/>
<gene>
    <name evidence="1" type="ORF">SMRZ_LOCUS5586</name>
</gene>
<organism evidence="1 2">
    <name type="scientific">Schistosoma margrebowiei</name>
    <dbReference type="NCBI Taxonomy" id="48269"/>
    <lineage>
        <taxon>Eukaryota</taxon>
        <taxon>Metazoa</taxon>
        <taxon>Spiralia</taxon>
        <taxon>Lophotrochozoa</taxon>
        <taxon>Platyhelminthes</taxon>
        <taxon>Trematoda</taxon>
        <taxon>Digenea</taxon>
        <taxon>Strigeidida</taxon>
        <taxon>Schistosomatoidea</taxon>
        <taxon>Schistosomatidae</taxon>
        <taxon>Schistosoma</taxon>
    </lineage>
</organism>
<dbReference type="Proteomes" id="UP000277204">
    <property type="component" value="Unassembled WGS sequence"/>
</dbReference>
<name>A0A183LP61_9TREM</name>